<feature type="transmembrane region" description="Helical" evidence="8">
    <location>
        <begin position="30"/>
        <end position="48"/>
    </location>
</feature>
<dbReference type="Proteomes" id="UP001499978">
    <property type="component" value="Unassembled WGS sequence"/>
</dbReference>
<evidence type="ECO:0000256" key="8">
    <source>
        <dbReference type="SAM" id="Phobius"/>
    </source>
</evidence>
<dbReference type="Pfam" id="PF01032">
    <property type="entry name" value="FecCD"/>
    <property type="match status" value="1"/>
</dbReference>
<dbReference type="EMBL" id="BAAARY010000012">
    <property type="protein sequence ID" value="GAA2526667.1"/>
    <property type="molecule type" value="Genomic_DNA"/>
</dbReference>
<keyword evidence="10" id="KW-1185">Reference proteome</keyword>
<comment type="caution">
    <text evidence="9">The sequence shown here is derived from an EMBL/GenBank/DDBJ whole genome shotgun (WGS) entry which is preliminary data.</text>
</comment>
<evidence type="ECO:0000256" key="4">
    <source>
        <dbReference type="ARBA" id="ARBA00022475"/>
    </source>
</evidence>
<evidence type="ECO:0000256" key="1">
    <source>
        <dbReference type="ARBA" id="ARBA00004651"/>
    </source>
</evidence>
<dbReference type="RefSeq" id="WP_344172873.1">
    <property type="nucleotide sequence ID" value="NZ_BAAARY010000012.1"/>
</dbReference>
<feature type="transmembrane region" description="Helical" evidence="8">
    <location>
        <begin position="293"/>
        <end position="315"/>
    </location>
</feature>
<feature type="transmembrane region" description="Helical" evidence="8">
    <location>
        <begin position="168"/>
        <end position="189"/>
    </location>
</feature>
<proteinExistence type="inferred from homology"/>
<feature type="transmembrane region" description="Helical" evidence="8">
    <location>
        <begin position="257"/>
        <end position="281"/>
    </location>
</feature>
<feature type="transmembrane region" description="Helical" evidence="8">
    <location>
        <begin position="327"/>
        <end position="347"/>
    </location>
</feature>
<keyword evidence="4" id="KW-1003">Cell membrane</keyword>
<evidence type="ECO:0000256" key="5">
    <source>
        <dbReference type="ARBA" id="ARBA00022692"/>
    </source>
</evidence>
<evidence type="ECO:0000256" key="7">
    <source>
        <dbReference type="ARBA" id="ARBA00023136"/>
    </source>
</evidence>
<reference evidence="10" key="1">
    <citation type="journal article" date="2019" name="Int. J. Syst. Evol. Microbiol.">
        <title>The Global Catalogue of Microorganisms (GCM) 10K type strain sequencing project: providing services to taxonomists for standard genome sequencing and annotation.</title>
        <authorList>
            <consortium name="The Broad Institute Genomics Platform"/>
            <consortium name="The Broad Institute Genome Sequencing Center for Infectious Disease"/>
            <person name="Wu L."/>
            <person name="Ma J."/>
        </authorList>
    </citation>
    <scope>NUCLEOTIDE SEQUENCE [LARGE SCALE GENOMIC DNA]</scope>
    <source>
        <strain evidence="10">JCM 3367</strain>
    </source>
</reference>
<keyword evidence="7 8" id="KW-0472">Membrane</keyword>
<dbReference type="CDD" id="cd06550">
    <property type="entry name" value="TM_ABC_iron-siderophores_like"/>
    <property type="match status" value="1"/>
</dbReference>
<comment type="subcellular location">
    <subcellularLocation>
        <location evidence="1">Cell membrane</location>
        <topology evidence="1">Multi-pass membrane protein</topology>
    </subcellularLocation>
</comment>
<feature type="transmembrane region" description="Helical" evidence="8">
    <location>
        <begin position="83"/>
        <end position="101"/>
    </location>
</feature>
<protein>
    <submittedName>
        <fullName evidence="9">Iron-enterobactin ABC transporter permease</fullName>
    </submittedName>
</protein>
<evidence type="ECO:0000256" key="2">
    <source>
        <dbReference type="ARBA" id="ARBA00007935"/>
    </source>
</evidence>
<dbReference type="InterPro" id="IPR000522">
    <property type="entry name" value="ABC_transptr_permease_BtuC"/>
</dbReference>
<comment type="similarity">
    <text evidence="2">Belongs to the binding-protein-dependent transport system permease family. FecCD subfamily.</text>
</comment>
<accession>A0ABP6AX41</accession>
<sequence>MTGPAAGSGATGWALRIGPLSLRPHPRSTLVAAALAVALVGAAVVALTTGEYPLTGAEIIDALRGSATPGVDFIVTTLRMPRLLTGALVGAALGVSGALLQSLARNPLASPDIIGFTSGAATGAIAAFALGADSILRVGLGALAGGTIAAVAVYLLAYRRGGAAGRLVLVGIGVSAALTSVNAFLITRAPLHDAIAAQAWLVGGLNNRGWGHAAPVAAALAVLLPAAIIAGRRLRPLELGDDAAGALGVRAEPSRRMLLVISVALAAVATASAGPVAFVALAAPQLARRLAGAARPALIGSALMGALLLAASDVLAQRLFTPTPMPVGIVTAGLGGLYLTWLLAAGWRGRP</sequence>
<feature type="transmembrane region" description="Helical" evidence="8">
    <location>
        <begin position="113"/>
        <end position="132"/>
    </location>
</feature>
<feature type="transmembrane region" description="Helical" evidence="8">
    <location>
        <begin position="138"/>
        <end position="156"/>
    </location>
</feature>
<dbReference type="InterPro" id="IPR037294">
    <property type="entry name" value="ABC_BtuC-like"/>
</dbReference>
<dbReference type="SUPFAM" id="SSF81345">
    <property type="entry name" value="ABC transporter involved in vitamin B12 uptake, BtuC"/>
    <property type="match status" value="1"/>
</dbReference>
<dbReference type="PANTHER" id="PTHR30472">
    <property type="entry name" value="FERRIC ENTEROBACTIN TRANSPORT SYSTEM PERMEASE PROTEIN"/>
    <property type="match status" value="1"/>
</dbReference>
<dbReference type="PANTHER" id="PTHR30472:SF24">
    <property type="entry name" value="FERRIC ENTEROBACTIN TRANSPORT SYSTEM PERMEASE PROTEIN FEPG"/>
    <property type="match status" value="1"/>
</dbReference>
<organism evidence="9 10">
    <name type="scientific">Pilimelia columellifera subsp. columellifera</name>
    <dbReference type="NCBI Taxonomy" id="706583"/>
    <lineage>
        <taxon>Bacteria</taxon>
        <taxon>Bacillati</taxon>
        <taxon>Actinomycetota</taxon>
        <taxon>Actinomycetes</taxon>
        <taxon>Micromonosporales</taxon>
        <taxon>Micromonosporaceae</taxon>
        <taxon>Pilimelia</taxon>
    </lineage>
</organism>
<keyword evidence="6 8" id="KW-1133">Transmembrane helix</keyword>
<gene>
    <name evidence="9" type="primary">fepG</name>
    <name evidence="9" type="ORF">GCM10010201_26760</name>
</gene>
<dbReference type="Gene3D" id="1.10.3470.10">
    <property type="entry name" value="ABC transporter involved in vitamin B12 uptake, BtuC"/>
    <property type="match status" value="1"/>
</dbReference>
<name>A0ABP6AX41_9ACTN</name>
<keyword evidence="5 8" id="KW-0812">Transmembrane</keyword>
<evidence type="ECO:0000313" key="10">
    <source>
        <dbReference type="Proteomes" id="UP001499978"/>
    </source>
</evidence>
<feature type="transmembrane region" description="Helical" evidence="8">
    <location>
        <begin position="209"/>
        <end position="230"/>
    </location>
</feature>
<evidence type="ECO:0000256" key="3">
    <source>
        <dbReference type="ARBA" id="ARBA00022448"/>
    </source>
</evidence>
<evidence type="ECO:0000313" key="9">
    <source>
        <dbReference type="EMBL" id="GAA2526667.1"/>
    </source>
</evidence>
<keyword evidence="3" id="KW-0813">Transport</keyword>
<evidence type="ECO:0000256" key="6">
    <source>
        <dbReference type="ARBA" id="ARBA00022989"/>
    </source>
</evidence>